<dbReference type="EMBL" id="CP014224">
    <property type="protein sequence ID" value="ANW97268.1"/>
    <property type="molecule type" value="Genomic_DNA"/>
</dbReference>
<organism evidence="4 5">
    <name type="scientific">Wenyingzhuangia fucanilytica</name>
    <dbReference type="NCBI Taxonomy" id="1790137"/>
    <lineage>
        <taxon>Bacteria</taxon>
        <taxon>Pseudomonadati</taxon>
        <taxon>Bacteroidota</taxon>
        <taxon>Flavobacteriia</taxon>
        <taxon>Flavobacteriales</taxon>
        <taxon>Flavobacteriaceae</taxon>
        <taxon>Wenyingzhuangia</taxon>
    </lineage>
</organism>
<feature type="domain" description="NAD-dependent epimerase/dehydratase" evidence="2">
    <location>
        <begin position="3"/>
        <end position="225"/>
    </location>
</feature>
<dbReference type="OrthoDB" id="9801773at2"/>
<dbReference type="PANTHER" id="PTHR11092">
    <property type="entry name" value="SUGAR NUCLEOTIDE EPIMERASE RELATED"/>
    <property type="match status" value="1"/>
</dbReference>
<gene>
    <name evidence="4" type="ORF">AXE80_13630</name>
</gene>
<evidence type="ECO:0000259" key="3">
    <source>
        <dbReference type="Pfam" id="PF08338"/>
    </source>
</evidence>
<name>A0A1B1Y963_9FLAO</name>
<dbReference type="Pfam" id="PF08338">
    <property type="entry name" value="DUF1731"/>
    <property type="match status" value="1"/>
</dbReference>
<evidence type="ECO:0000256" key="1">
    <source>
        <dbReference type="ARBA" id="ARBA00009353"/>
    </source>
</evidence>
<dbReference type="NCBIfam" id="TIGR01777">
    <property type="entry name" value="yfcH"/>
    <property type="match status" value="1"/>
</dbReference>
<dbReference type="InterPro" id="IPR036291">
    <property type="entry name" value="NAD(P)-bd_dom_sf"/>
</dbReference>
<feature type="domain" description="DUF1731" evidence="3">
    <location>
        <begin position="253"/>
        <end position="298"/>
    </location>
</feature>
<dbReference type="Pfam" id="PF01370">
    <property type="entry name" value="Epimerase"/>
    <property type="match status" value="1"/>
</dbReference>
<evidence type="ECO:0000313" key="5">
    <source>
        <dbReference type="Proteomes" id="UP000092967"/>
    </source>
</evidence>
<accession>A0A1B1Y963</accession>
<evidence type="ECO:0000259" key="2">
    <source>
        <dbReference type="Pfam" id="PF01370"/>
    </source>
</evidence>
<dbReference type="PANTHER" id="PTHR11092:SF0">
    <property type="entry name" value="EPIMERASE FAMILY PROTEIN SDR39U1"/>
    <property type="match status" value="1"/>
</dbReference>
<dbReference type="STRING" id="1790137.AXE80_13630"/>
<dbReference type="SUPFAM" id="SSF51735">
    <property type="entry name" value="NAD(P)-binding Rossmann-fold domains"/>
    <property type="match status" value="1"/>
</dbReference>
<evidence type="ECO:0008006" key="6">
    <source>
        <dbReference type="Google" id="ProtNLM"/>
    </source>
</evidence>
<keyword evidence="5" id="KW-1185">Reference proteome</keyword>
<dbReference type="AlphaFoldDB" id="A0A1B1Y963"/>
<protein>
    <recommendedName>
        <fullName evidence="6">TIGR01777 family protein</fullName>
    </recommendedName>
</protein>
<dbReference type="KEGG" id="wfu:AXE80_13630"/>
<dbReference type="Gene3D" id="3.40.50.720">
    <property type="entry name" value="NAD(P)-binding Rossmann-like Domain"/>
    <property type="match status" value="1"/>
</dbReference>
<sequence length="300" mass="33068">MKVLITGGTGLVGGSLSEVLLAQNMEVIIMSRSIKKSETKGLSYAHWDIDKETIETDAVCSADHIIHLAGANIGDKRWTSKQKEIMIDSRVKTANLLFKTLKENNHKVKTFISASGADCYGLETTDKYYQETDSFGNDFLAKVCKKWEAAANQFSDLGIRTVCLRTGVVFASHNSALQKMAFPIQLGFGSAIGSGEQIMSIIHLKDLCNMYIYALNNLELQGSYNAVAVNNTNKEVTKKIASVLRKPLFMPKVPAFMLKLIFGEMATILLKGSAVDNAKIKSTGFKFSYPTLQEILNEVF</sequence>
<dbReference type="InterPro" id="IPR001509">
    <property type="entry name" value="Epimerase_deHydtase"/>
</dbReference>
<evidence type="ECO:0000313" key="4">
    <source>
        <dbReference type="EMBL" id="ANW97268.1"/>
    </source>
</evidence>
<comment type="similarity">
    <text evidence="1">Belongs to the NAD(P)-dependent epimerase/dehydratase family. SDR39U1 subfamily.</text>
</comment>
<dbReference type="Proteomes" id="UP000092967">
    <property type="component" value="Chromosome"/>
</dbReference>
<reference evidence="4 5" key="1">
    <citation type="submission" date="2016-02" db="EMBL/GenBank/DDBJ databases">
        <authorList>
            <person name="Wen L."/>
            <person name="He K."/>
            <person name="Yang H."/>
        </authorList>
    </citation>
    <scope>NUCLEOTIDE SEQUENCE [LARGE SCALE GENOMIC DNA]</scope>
    <source>
        <strain evidence="4 5">CZ1127</strain>
    </source>
</reference>
<proteinExistence type="inferred from homology"/>
<dbReference type="RefSeq" id="WP_068828316.1">
    <property type="nucleotide sequence ID" value="NZ_CP014224.1"/>
</dbReference>
<dbReference type="InterPro" id="IPR013549">
    <property type="entry name" value="DUF1731"/>
</dbReference>
<dbReference type="InterPro" id="IPR010099">
    <property type="entry name" value="SDR39U1"/>
</dbReference>